<organism evidence="4">
    <name type="scientific">uncultured bacterium</name>
    <name type="common">gcode 4</name>
    <dbReference type="NCBI Taxonomy" id="1234023"/>
    <lineage>
        <taxon>Bacteria</taxon>
        <taxon>environmental samples</taxon>
    </lineage>
</organism>
<evidence type="ECO:0000313" key="4">
    <source>
        <dbReference type="EMBL" id="EKE27633.1"/>
    </source>
</evidence>
<dbReference type="Gene3D" id="3.40.50.1470">
    <property type="entry name" value="Peptidyl-tRNA hydrolase"/>
    <property type="match status" value="1"/>
</dbReference>
<dbReference type="InterPro" id="IPR036416">
    <property type="entry name" value="Pept_tRNA_hydro_sf"/>
</dbReference>
<dbReference type="GO" id="GO:0000049">
    <property type="term" value="F:tRNA binding"/>
    <property type="evidence" value="ECO:0007669"/>
    <property type="project" value="UniProtKB-KW"/>
</dbReference>
<dbReference type="GO" id="GO:0004045">
    <property type="term" value="F:peptidyl-tRNA hydrolase activity"/>
    <property type="evidence" value="ECO:0007669"/>
    <property type="project" value="InterPro"/>
</dbReference>
<dbReference type="EMBL" id="AMFJ01000457">
    <property type="protein sequence ID" value="EKE27633.1"/>
    <property type="molecule type" value="Genomic_DNA"/>
</dbReference>
<sequence>MKIIIWLWNPGIEYANTRHNVWFLFLDYLRSAWGFEDFKDSKFRWLVSEWTFNGEKIILLKPLTFMNLSWESVASMINFYKLDFKSDIIVIFDDMSMDFGKIRFRSEWSAGWHNWIKSLIKSFWSETFSRIKIWVWQDKKYNASDWVLSKFSKEELDNIKTEIFSQALDLLENKIIS</sequence>
<comment type="caution">
    <text evidence="4">The sequence shown here is derived from an EMBL/GenBank/DDBJ whole genome shotgun (WGS) entry which is preliminary data.</text>
</comment>
<evidence type="ECO:0000256" key="2">
    <source>
        <dbReference type="ARBA" id="ARBA00022801"/>
    </source>
</evidence>
<dbReference type="InterPro" id="IPR001328">
    <property type="entry name" value="Pept_tRNA_hydro"/>
</dbReference>
<name>K2FXH5_9BACT</name>
<evidence type="ECO:0000256" key="3">
    <source>
        <dbReference type="ARBA" id="ARBA00022884"/>
    </source>
</evidence>
<accession>K2FXH5</accession>
<gene>
    <name evidence="4" type="ORF">ACD_3C00183G0006</name>
</gene>
<keyword evidence="3" id="KW-0694">RNA-binding</keyword>
<protein>
    <submittedName>
        <fullName evidence="4">Peptidyl-tRNA hydrolase</fullName>
    </submittedName>
</protein>
<dbReference type="AlphaFoldDB" id="K2FXH5"/>
<dbReference type="NCBIfam" id="TIGR00447">
    <property type="entry name" value="pth"/>
    <property type="match status" value="1"/>
</dbReference>
<dbReference type="PANTHER" id="PTHR17224:SF1">
    <property type="entry name" value="PEPTIDYL-TRNA HYDROLASE"/>
    <property type="match status" value="1"/>
</dbReference>
<dbReference type="Pfam" id="PF01195">
    <property type="entry name" value="Pept_tRNA_hydro"/>
    <property type="match status" value="1"/>
</dbReference>
<dbReference type="CDD" id="cd00462">
    <property type="entry name" value="PTH"/>
    <property type="match status" value="1"/>
</dbReference>
<dbReference type="SUPFAM" id="SSF53178">
    <property type="entry name" value="Peptidyl-tRNA hydrolase-like"/>
    <property type="match status" value="1"/>
</dbReference>
<dbReference type="PANTHER" id="PTHR17224">
    <property type="entry name" value="PEPTIDYL-TRNA HYDROLASE"/>
    <property type="match status" value="1"/>
</dbReference>
<proteinExistence type="predicted"/>
<keyword evidence="1" id="KW-0820">tRNA-binding</keyword>
<reference evidence="4" key="1">
    <citation type="journal article" date="2012" name="Science">
        <title>Fermentation, hydrogen, and sulfur metabolism in multiple uncultivated bacterial phyla.</title>
        <authorList>
            <person name="Wrighton K.C."/>
            <person name="Thomas B.C."/>
            <person name="Sharon I."/>
            <person name="Miller C.S."/>
            <person name="Castelle C.J."/>
            <person name="VerBerkmoes N.C."/>
            <person name="Wilkins M.J."/>
            <person name="Hettich R.L."/>
            <person name="Lipton M.S."/>
            <person name="Williams K.H."/>
            <person name="Long P.E."/>
            <person name="Banfield J.F."/>
        </authorList>
    </citation>
    <scope>NUCLEOTIDE SEQUENCE [LARGE SCALE GENOMIC DNA]</scope>
</reference>
<keyword evidence="2 4" id="KW-0378">Hydrolase</keyword>
<evidence type="ECO:0000256" key="1">
    <source>
        <dbReference type="ARBA" id="ARBA00022555"/>
    </source>
</evidence>